<dbReference type="Proteomes" id="UP000799754">
    <property type="component" value="Unassembled WGS sequence"/>
</dbReference>
<gene>
    <name evidence="1" type="ORF">BU25DRAFT_370745</name>
</gene>
<protein>
    <submittedName>
        <fullName evidence="1">Uncharacterized protein</fullName>
    </submittedName>
</protein>
<dbReference type="EMBL" id="MU006722">
    <property type="protein sequence ID" value="KAF2626216.1"/>
    <property type="molecule type" value="Genomic_DNA"/>
</dbReference>
<accession>A0ACB6RWB7</accession>
<comment type="caution">
    <text evidence="1">The sequence shown here is derived from an EMBL/GenBank/DDBJ whole genome shotgun (WGS) entry which is preliminary data.</text>
</comment>
<sequence>MTTVAKPPEPQRRSSSGLISNGVLSVALEAVGTRPRRAQRRPTKPAAYELANHAKAFIEGFQFANAYEFLYSLLAAGTSISTPAQPYIGFLPPPSQIALAASLIPHKFKTPSKETSKSSDAALRYLQCLLNTVEAPAYPYIRQAFTFPAERTRRRPRGYRNATRSLSPEEDDDIDHLYCEAANDKSLWYRADDFWHIVGWSFNCSAAYKKRWERWKLWLAVMLDFLEADWDVCVKQSQHDDTGQEAALQQSLIWQYVVGEGQSMTRTTRRRIAKAIFAIASAESMKDYPQIWERETSEPKERANKKQKLGNVDFETGEVADYDSDEEMKDAPARVTRAIERKFEATPPLDLSDINDGSLNLHEAIERLGGSDAIALRQRLLALLAQVAIKLPTQFTTLSDWFDNVVEDFRYLPTMLFNVFLATLAVPGHMKYMFLANLLLPFVSGTLPDYFRYDPTQDHFESILLPLKGSQSFAANAKVSLILEQLFMLMMAEDGLKPTDALREAMETGIQVRHNVYGSGRGKRANAKEEKQARELMEASSGRLLGMLEVLEVMSGKPPQKKADRKNSVLLSFGSGSPLSSAPSDTEED</sequence>
<reference evidence="1" key="1">
    <citation type="journal article" date="2020" name="Stud. Mycol.">
        <title>101 Dothideomycetes genomes: a test case for predicting lifestyles and emergence of pathogens.</title>
        <authorList>
            <person name="Haridas S."/>
            <person name="Albert R."/>
            <person name="Binder M."/>
            <person name="Bloem J."/>
            <person name="Labutti K."/>
            <person name="Salamov A."/>
            <person name="Andreopoulos B."/>
            <person name="Baker S."/>
            <person name="Barry K."/>
            <person name="Bills G."/>
            <person name="Bluhm B."/>
            <person name="Cannon C."/>
            <person name="Castanera R."/>
            <person name="Culley D."/>
            <person name="Daum C."/>
            <person name="Ezra D."/>
            <person name="Gonzalez J."/>
            <person name="Henrissat B."/>
            <person name="Kuo A."/>
            <person name="Liang C."/>
            <person name="Lipzen A."/>
            <person name="Lutzoni F."/>
            <person name="Magnuson J."/>
            <person name="Mondo S."/>
            <person name="Nolan M."/>
            <person name="Ohm R."/>
            <person name="Pangilinan J."/>
            <person name="Park H.-J."/>
            <person name="Ramirez L."/>
            <person name="Alfaro M."/>
            <person name="Sun H."/>
            <person name="Tritt A."/>
            <person name="Yoshinaga Y."/>
            <person name="Zwiers L.-H."/>
            <person name="Turgeon B."/>
            <person name="Goodwin S."/>
            <person name="Spatafora J."/>
            <person name="Crous P."/>
            <person name="Grigoriev I."/>
        </authorList>
    </citation>
    <scope>NUCLEOTIDE SEQUENCE</scope>
    <source>
        <strain evidence="1">CBS 525.71</strain>
    </source>
</reference>
<evidence type="ECO:0000313" key="1">
    <source>
        <dbReference type="EMBL" id="KAF2626216.1"/>
    </source>
</evidence>
<name>A0ACB6RWB7_9PLEO</name>
<keyword evidence="2" id="KW-1185">Reference proteome</keyword>
<organism evidence="1 2">
    <name type="scientific">Macroventuria anomochaeta</name>
    <dbReference type="NCBI Taxonomy" id="301207"/>
    <lineage>
        <taxon>Eukaryota</taxon>
        <taxon>Fungi</taxon>
        <taxon>Dikarya</taxon>
        <taxon>Ascomycota</taxon>
        <taxon>Pezizomycotina</taxon>
        <taxon>Dothideomycetes</taxon>
        <taxon>Pleosporomycetidae</taxon>
        <taxon>Pleosporales</taxon>
        <taxon>Pleosporineae</taxon>
        <taxon>Didymellaceae</taxon>
        <taxon>Macroventuria</taxon>
    </lineage>
</organism>
<proteinExistence type="predicted"/>
<evidence type="ECO:0000313" key="2">
    <source>
        <dbReference type="Proteomes" id="UP000799754"/>
    </source>
</evidence>